<accession>A0A1M6H5G7</accession>
<sequence>MLKKTTLLILIFILSSCSSQENDKNYYYQIGKEKKVQIFKFVDKNNLKNIEYWKVTSNPQTNKILTESFTSDLRLYNLFEEEFKTDGTEIIRYADFEVNENGQNIKIEGIIVDDDVYKWSDNNKYSYSVKYTNPKYGNELFTKKRTKNKFENININGIVYSTLKFKDEYEIKSLEKNQKYEFYQYTYYANGIGMVKYLRYHPDGTIIELELTETLTETEFDKLKEKASR</sequence>
<proteinExistence type="predicted"/>
<protein>
    <recommendedName>
        <fullName evidence="4">Lipoprotein</fullName>
    </recommendedName>
</protein>
<dbReference type="OrthoDB" id="1190990at2"/>
<gene>
    <name evidence="2" type="ORF">SAMN05444337_1435</name>
</gene>
<dbReference type="Gene3D" id="2.40.360.20">
    <property type="match status" value="1"/>
</dbReference>
<dbReference type="RefSeq" id="WP_072783494.1">
    <property type="nucleotide sequence ID" value="NZ_CP045292.1"/>
</dbReference>
<organism evidence="2 3">
    <name type="scientific">Flavobacterium haoranii</name>
    <dbReference type="NCBI Taxonomy" id="683124"/>
    <lineage>
        <taxon>Bacteria</taxon>
        <taxon>Pseudomonadati</taxon>
        <taxon>Bacteroidota</taxon>
        <taxon>Flavobacteriia</taxon>
        <taxon>Flavobacteriales</taxon>
        <taxon>Flavobacteriaceae</taxon>
        <taxon>Flavobacterium</taxon>
    </lineage>
</organism>
<keyword evidence="1" id="KW-0732">Signal</keyword>
<dbReference type="AlphaFoldDB" id="A0A1M6H5G7"/>
<dbReference type="Proteomes" id="UP000184232">
    <property type="component" value="Unassembled WGS sequence"/>
</dbReference>
<evidence type="ECO:0000313" key="2">
    <source>
        <dbReference type="EMBL" id="SHJ17416.1"/>
    </source>
</evidence>
<dbReference type="STRING" id="683124.SAMN05444337_1435"/>
<evidence type="ECO:0000256" key="1">
    <source>
        <dbReference type="SAM" id="SignalP"/>
    </source>
</evidence>
<keyword evidence="3" id="KW-1185">Reference proteome</keyword>
<reference evidence="3" key="1">
    <citation type="submission" date="2016-11" db="EMBL/GenBank/DDBJ databases">
        <authorList>
            <person name="Varghese N."/>
            <person name="Submissions S."/>
        </authorList>
    </citation>
    <scope>NUCLEOTIDE SEQUENCE [LARGE SCALE GENOMIC DNA]</scope>
    <source>
        <strain evidence="3">DSM 22807</strain>
    </source>
</reference>
<evidence type="ECO:0000313" key="3">
    <source>
        <dbReference type="Proteomes" id="UP000184232"/>
    </source>
</evidence>
<feature type="chain" id="PRO_5012364427" description="Lipoprotein" evidence="1">
    <location>
        <begin position="22"/>
        <end position="229"/>
    </location>
</feature>
<evidence type="ECO:0008006" key="4">
    <source>
        <dbReference type="Google" id="ProtNLM"/>
    </source>
</evidence>
<dbReference type="EMBL" id="FQZH01000002">
    <property type="protein sequence ID" value="SHJ17416.1"/>
    <property type="molecule type" value="Genomic_DNA"/>
</dbReference>
<feature type="signal peptide" evidence="1">
    <location>
        <begin position="1"/>
        <end position="21"/>
    </location>
</feature>
<dbReference type="PROSITE" id="PS51257">
    <property type="entry name" value="PROKAR_LIPOPROTEIN"/>
    <property type="match status" value="1"/>
</dbReference>
<name>A0A1M6H5G7_9FLAO</name>